<reference evidence="2" key="1">
    <citation type="journal article" date="2019" name="Int. J. Syst. Evol. Microbiol.">
        <title>The Global Catalogue of Microorganisms (GCM) 10K type strain sequencing project: providing services to taxonomists for standard genome sequencing and annotation.</title>
        <authorList>
            <consortium name="The Broad Institute Genomics Platform"/>
            <consortium name="The Broad Institute Genome Sequencing Center for Infectious Disease"/>
            <person name="Wu L."/>
            <person name="Ma J."/>
        </authorList>
    </citation>
    <scope>NUCLEOTIDE SEQUENCE [LARGE SCALE GENOMIC DNA]</scope>
    <source>
        <strain evidence="2">NBRC 102122</strain>
    </source>
</reference>
<evidence type="ECO:0000313" key="1">
    <source>
        <dbReference type="EMBL" id="GLR51257.1"/>
    </source>
</evidence>
<proteinExistence type="predicted"/>
<name>A0ABQ5ZHG6_9HYPH</name>
<comment type="caution">
    <text evidence="1">The sequence shown here is derived from an EMBL/GenBank/DDBJ whole genome shotgun (WGS) entry which is preliminary data.</text>
</comment>
<dbReference type="Proteomes" id="UP001156702">
    <property type="component" value="Unassembled WGS sequence"/>
</dbReference>
<protein>
    <submittedName>
        <fullName evidence="1">Uncharacterized protein</fullName>
    </submittedName>
</protein>
<gene>
    <name evidence="1" type="ORF">GCM10007923_24650</name>
</gene>
<accession>A0ABQ5ZHG6</accession>
<dbReference type="PROSITE" id="PS51257">
    <property type="entry name" value="PROKAR_LIPOPROTEIN"/>
    <property type="match status" value="1"/>
</dbReference>
<evidence type="ECO:0000313" key="2">
    <source>
        <dbReference type="Proteomes" id="UP001156702"/>
    </source>
</evidence>
<organism evidence="1 2">
    <name type="scientific">Shinella yambaruensis</name>
    <dbReference type="NCBI Taxonomy" id="415996"/>
    <lineage>
        <taxon>Bacteria</taxon>
        <taxon>Pseudomonadati</taxon>
        <taxon>Pseudomonadota</taxon>
        <taxon>Alphaproteobacteria</taxon>
        <taxon>Hyphomicrobiales</taxon>
        <taxon>Rhizobiaceae</taxon>
        <taxon>Shinella</taxon>
    </lineage>
</organism>
<dbReference type="RefSeq" id="WP_244768398.1">
    <property type="nucleotide sequence ID" value="NZ_JALJCK010000006.1"/>
</dbReference>
<dbReference type="EMBL" id="BSOP01000018">
    <property type="protein sequence ID" value="GLR51257.1"/>
    <property type="molecule type" value="Genomic_DNA"/>
</dbReference>
<keyword evidence="2" id="KW-1185">Reference proteome</keyword>
<sequence length="93" mass="9789">MRPCHMAMLAASAVIASACSHTEPKPVVRIVRAQVTLPESARLACPHPIALPDRDMTSGEVTVKWGADRAALLTCETRRAAAVAAVDAAGEDR</sequence>